<evidence type="ECO:0000313" key="2">
    <source>
        <dbReference type="Proteomes" id="UP001206925"/>
    </source>
</evidence>
<dbReference type="Proteomes" id="UP001206925">
    <property type="component" value="Unassembled WGS sequence"/>
</dbReference>
<name>A0AAD5G6T3_AMBAR</name>
<accession>A0AAD5G6T3</accession>
<evidence type="ECO:0008006" key="3">
    <source>
        <dbReference type="Google" id="ProtNLM"/>
    </source>
</evidence>
<gene>
    <name evidence="1" type="ORF">M8C21_015094</name>
</gene>
<sequence length="208" mass="23663">MVKLCLSLSQTNWRVYKFRGAFGGPLCVLNLYQWTSGTEDRKSYQKRNRGIPKSVDSAKGHGLKTIDLTVPNINVERVIGDGKTIRFWLDHWILDGPLKDKFPILFSIEPKKIAWYCDKWVGSVVSGAWNVLQPDQLQVAAADVAAEWLCLFSQLLQVRISARPDVWSWFGSGAAPYSVKAVKSLMLKHRPYEDGQLVWAAEYSRFRS</sequence>
<organism evidence="1 2">
    <name type="scientific">Ambrosia artemisiifolia</name>
    <name type="common">Common ragweed</name>
    <dbReference type="NCBI Taxonomy" id="4212"/>
    <lineage>
        <taxon>Eukaryota</taxon>
        <taxon>Viridiplantae</taxon>
        <taxon>Streptophyta</taxon>
        <taxon>Embryophyta</taxon>
        <taxon>Tracheophyta</taxon>
        <taxon>Spermatophyta</taxon>
        <taxon>Magnoliopsida</taxon>
        <taxon>eudicotyledons</taxon>
        <taxon>Gunneridae</taxon>
        <taxon>Pentapetalae</taxon>
        <taxon>asterids</taxon>
        <taxon>campanulids</taxon>
        <taxon>Asterales</taxon>
        <taxon>Asteraceae</taxon>
        <taxon>Asteroideae</taxon>
        <taxon>Heliantheae alliance</taxon>
        <taxon>Heliantheae</taxon>
        <taxon>Ambrosia</taxon>
    </lineage>
</organism>
<dbReference type="PANTHER" id="PTHR36617:SF15">
    <property type="entry name" value="REVERSE TRANSCRIPTASE ZINC-BINDING DOMAIN-CONTAINING PROTEIN"/>
    <property type="match status" value="1"/>
</dbReference>
<protein>
    <recommendedName>
        <fullName evidence="3">Reverse transcriptase zinc-binding domain-containing protein</fullName>
    </recommendedName>
</protein>
<dbReference type="PANTHER" id="PTHR36617">
    <property type="entry name" value="PROTEIN, PUTATIVE-RELATED"/>
    <property type="match status" value="1"/>
</dbReference>
<proteinExistence type="predicted"/>
<keyword evidence="2" id="KW-1185">Reference proteome</keyword>
<evidence type="ECO:0000313" key="1">
    <source>
        <dbReference type="EMBL" id="KAI7730704.1"/>
    </source>
</evidence>
<comment type="caution">
    <text evidence="1">The sequence shown here is derived from an EMBL/GenBank/DDBJ whole genome shotgun (WGS) entry which is preliminary data.</text>
</comment>
<dbReference type="EMBL" id="JAMZMK010010678">
    <property type="protein sequence ID" value="KAI7730704.1"/>
    <property type="molecule type" value="Genomic_DNA"/>
</dbReference>
<dbReference type="AlphaFoldDB" id="A0AAD5G6T3"/>
<reference evidence="1" key="1">
    <citation type="submission" date="2022-06" db="EMBL/GenBank/DDBJ databases">
        <title>Uncovering the hologenomic basis of an extraordinary plant invasion.</title>
        <authorList>
            <person name="Bieker V.C."/>
            <person name="Martin M.D."/>
            <person name="Gilbert T."/>
            <person name="Hodgins K."/>
            <person name="Battlay P."/>
            <person name="Petersen B."/>
            <person name="Wilson J."/>
        </authorList>
    </citation>
    <scope>NUCLEOTIDE SEQUENCE</scope>
    <source>
        <strain evidence="1">AA19_3_7</strain>
        <tissue evidence="1">Leaf</tissue>
    </source>
</reference>